<evidence type="ECO:0000259" key="8">
    <source>
        <dbReference type="PROSITE" id="PS50151"/>
    </source>
</evidence>
<dbReference type="Gene3D" id="1.10.150.20">
    <property type="entry name" value="5' to 3' exonuclease, C-terminal subdomain"/>
    <property type="match status" value="1"/>
</dbReference>
<dbReference type="SMART" id="SM00278">
    <property type="entry name" value="HhH1"/>
    <property type="match status" value="2"/>
</dbReference>
<keyword evidence="11" id="KW-0378">Hydrolase</keyword>
<keyword evidence="3 7" id="KW-0228">DNA excision</keyword>
<dbReference type="Gene3D" id="4.10.860.10">
    <property type="entry name" value="UVR domain"/>
    <property type="match status" value="1"/>
</dbReference>
<comment type="similarity">
    <text evidence="7">Belongs to the UvrC family.</text>
</comment>
<dbReference type="FunFam" id="3.30.420.340:FF:000001">
    <property type="entry name" value="UvrABC system protein C"/>
    <property type="match status" value="1"/>
</dbReference>
<dbReference type="InterPro" id="IPR004791">
    <property type="entry name" value="UvrC"/>
</dbReference>
<dbReference type="InterPro" id="IPR001162">
    <property type="entry name" value="UvrC_RNase_H_dom"/>
</dbReference>
<sequence>MTHSHTCGGFLKTIVSEATSPPAPFDAKAFLAALTDAPGVYRMLDAEGKVLYVGKAKNLKRRVSSYFKKTGHSPRIALMLQQVAQVETTATRSESEALILENTLIKKLAPKYNILFRDDKSYPYIMLSGDEFPRLAFHRGGFEKKSRYFGPFPNGYAVRESIELLQKTFLLRTCENSVFAHRSRPCLMHQIKRCKAPCVGFVSAEEYAADVRKAEMFLRGRHSEVIGDLTAEMQQAADAMQFETAAALRDQIRALQAVLHRQYVSSTQEADVDIIAVHIAGDDICVNLAMVRGGLHLGDRAFFPATGAAVVEPGEALTAFMEQHYLDHPAPARIIVGIDAGDEFSPGEGKTIVALPRNEMERAWLEMAQRNVLLALQTRRQVRAKAGGRLDALREALNLAELPHRIECFDISHTMGEGTVASCVVCVDGTMKNREYRRFNIAGITPGDDYAAMRQALERRYGKVAAGEAVAPDLILIDGGKGQHGIAREVLVELGLGHLASVGVAKGEERKPGLETLFVFGRAEPLQLAQDHAGFHLIQEIRDEAHRFAIAGHRARRAKARGRSGLENIAGIGPTRRRKLLAWFGGLDGVKAATADDICRVGGISRKLAEQIVRELHG</sequence>
<dbReference type="Pfam" id="PF02151">
    <property type="entry name" value="UVR"/>
    <property type="match status" value="1"/>
</dbReference>
<evidence type="ECO:0000256" key="7">
    <source>
        <dbReference type="HAMAP-Rule" id="MF_00203"/>
    </source>
</evidence>
<dbReference type="PROSITE" id="PS50151">
    <property type="entry name" value="UVR"/>
    <property type="match status" value="1"/>
</dbReference>
<keyword evidence="11" id="KW-0540">Nuclease</keyword>
<comment type="subunit">
    <text evidence="7">Interacts with UvrB in an incision complex.</text>
</comment>
<evidence type="ECO:0000256" key="6">
    <source>
        <dbReference type="ARBA" id="ARBA00023236"/>
    </source>
</evidence>
<dbReference type="SMART" id="SM00465">
    <property type="entry name" value="GIYc"/>
    <property type="match status" value="1"/>
</dbReference>
<feature type="domain" description="GIY-YIG" evidence="9">
    <location>
        <begin position="36"/>
        <end position="114"/>
    </location>
</feature>
<accession>A0A916J458</accession>
<keyword evidence="11" id="KW-0255">Endonuclease</keyword>
<dbReference type="SUPFAM" id="SSF82771">
    <property type="entry name" value="GIY-YIG endonuclease"/>
    <property type="match status" value="1"/>
</dbReference>
<organism evidence="11 12">
    <name type="scientific">Georgfuchsia toluolica</name>
    <dbReference type="NCBI Taxonomy" id="424218"/>
    <lineage>
        <taxon>Bacteria</taxon>
        <taxon>Pseudomonadati</taxon>
        <taxon>Pseudomonadota</taxon>
        <taxon>Betaproteobacteria</taxon>
        <taxon>Nitrosomonadales</taxon>
        <taxon>Sterolibacteriaceae</taxon>
        <taxon>Georgfuchsia</taxon>
    </lineage>
</organism>
<dbReference type="PANTHER" id="PTHR30562:SF1">
    <property type="entry name" value="UVRABC SYSTEM PROTEIN C"/>
    <property type="match status" value="1"/>
</dbReference>
<evidence type="ECO:0000313" key="12">
    <source>
        <dbReference type="Proteomes" id="UP000742786"/>
    </source>
</evidence>
<gene>
    <name evidence="7 11" type="primary">uvrC</name>
    <name evidence="11" type="ORF">GTOL_11757</name>
</gene>
<dbReference type="GO" id="GO:0003677">
    <property type="term" value="F:DNA binding"/>
    <property type="evidence" value="ECO:0007669"/>
    <property type="project" value="UniProtKB-UniRule"/>
</dbReference>
<comment type="caution">
    <text evidence="11">The sequence shown here is derived from an EMBL/GenBank/DDBJ whole genome shotgun (WGS) entry which is preliminary data.</text>
</comment>
<keyword evidence="5 7" id="KW-0234">DNA repair</keyword>
<protein>
    <recommendedName>
        <fullName evidence="7">UvrABC system protein C</fullName>
        <shortName evidence="7">Protein UvrC</shortName>
    </recommendedName>
    <alternativeName>
        <fullName evidence="7">Excinuclease ABC subunit C</fullName>
    </alternativeName>
</protein>
<dbReference type="PROSITE" id="PS50165">
    <property type="entry name" value="UVRC"/>
    <property type="match status" value="1"/>
</dbReference>
<dbReference type="GO" id="GO:0009432">
    <property type="term" value="P:SOS response"/>
    <property type="evidence" value="ECO:0007669"/>
    <property type="project" value="UniProtKB-UniRule"/>
</dbReference>
<evidence type="ECO:0000256" key="1">
    <source>
        <dbReference type="ARBA" id="ARBA00022490"/>
    </source>
</evidence>
<dbReference type="Gene3D" id="3.30.420.340">
    <property type="entry name" value="UvrC, RNAse H endonuclease domain"/>
    <property type="match status" value="1"/>
</dbReference>
<dbReference type="InterPro" id="IPR035901">
    <property type="entry name" value="GIY-YIG_endonuc_sf"/>
</dbReference>
<dbReference type="InterPro" id="IPR010994">
    <property type="entry name" value="RuvA_2-like"/>
</dbReference>
<dbReference type="GO" id="GO:0005737">
    <property type="term" value="C:cytoplasm"/>
    <property type="evidence" value="ECO:0007669"/>
    <property type="project" value="UniProtKB-SubCell"/>
</dbReference>
<evidence type="ECO:0000256" key="2">
    <source>
        <dbReference type="ARBA" id="ARBA00022763"/>
    </source>
</evidence>
<comment type="function">
    <text evidence="7">The UvrABC repair system catalyzes the recognition and processing of DNA lesions. UvrC both incises the 5' and 3' sides of the lesion. The N-terminal half is responsible for the 3' incision and the C-terminal half is responsible for the 5' incision.</text>
</comment>
<keyword evidence="4 7" id="KW-0267">Excision nuclease</keyword>
<dbReference type="InterPro" id="IPR047296">
    <property type="entry name" value="GIY-YIG_UvrC_Cho"/>
</dbReference>
<feature type="domain" description="UVR" evidence="8">
    <location>
        <begin position="223"/>
        <end position="258"/>
    </location>
</feature>
<dbReference type="EMBL" id="CAJQUM010000001">
    <property type="protein sequence ID" value="CAG4883874.1"/>
    <property type="molecule type" value="Genomic_DNA"/>
</dbReference>
<dbReference type="Pfam" id="PF01541">
    <property type="entry name" value="GIY-YIG"/>
    <property type="match status" value="1"/>
</dbReference>
<name>A0A916J458_9PROT</name>
<keyword evidence="2 7" id="KW-0227">DNA damage</keyword>
<dbReference type="CDD" id="cd10434">
    <property type="entry name" value="GIY-YIG_UvrC_Cho"/>
    <property type="match status" value="1"/>
</dbReference>
<dbReference type="GO" id="GO:0006289">
    <property type="term" value="P:nucleotide-excision repair"/>
    <property type="evidence" value="ECO:0007669"/>
    <property type="project" value="UniProtKB-UniRule"/>
</dbReference>
<feature type="domain" description="UvrC family homology region profile" evidence="10">
    <location>
        <begin position="274"/>
        <end position="491"/>
    </location>
</feature>
<dbReference type="GO" id="GO:0009380">
    <property type="term" value="C:excinuclease repair complex"/>
    <property type="evidence" value="ECO:0007669"/>
    <property type="project" value="InterPro"/>
</dbReference>
<dbReference type="InterPro" id="IPR003583">
    <property type="entry name" value="Hlx-hairpin-Hlx_DNA-bd_motif"/>
</dbReference>
<proteinExistence type="inferred from homology"/>
<evidence type="ECO:0000313" key="11">
    <source>
        <dbReference type="EMBL" id="CAG4883874.1"/>
    </source>
</evidence>
<dbReference type="PROSITE" id="PS50164">
    <property type="entry name" value="GIY_YIG"/>
    <property type="match status" value="1"/>
</dbReference>
<dbReference type="Proteomes" id="UP000742786">
    <property type="component" value="Unassembled WGS sequence"/>
</dbReference>
<evidence type="ECO:0000256" key="4">
    <source>
        <dbReference type="ARBA" id="ARBA00022881"/>
    </source>
</evidence>
<keyword evidence="1 7" id="KW-0963">Cytoplasm</keyword>
<evidence type="ECO:0000259" key="9">
    <source>
        <dbReference type="PROSITE" id="PS50164"/>
    </source>
</evidence>
<evidence type="ECO:0000256" key="3">
    <source>
        <dbReference type="ARBA" id="ARBA00022769"/>
    </source>
</evidence>
<dbReference type="InterPro" id="IPR050066">
    <property type="entry name" value="UvrABC_protein_C"/>
</dbReference>
<dbReference type="AlphaFoldDB" id="A0A916J458"/>
<reference evidence="11" key="1">
    <citation type="submission" date="2021-04" db="EMBL/GenBank/DDBJ databases">
        <authorList>
            <person name="Hornung B."/>
        </authorList>
    </citation>
    <scope>NUCLEOTIDE SEQUENCE</scope>
    <source>
        <strain evidence="11">G5G6</strain>
    </source>
</reference>
<dbReference type="HAMAP" id="MF_00203">
    <property type="entry name" value="UvrC"/>
    <property type="match status" value="1"/>
</dbReference>
<dbReference type="InterPro" id="IPR038476">
    <property type="entry name" value="UvrC_RNase_H_dom_sf"/>
</dbReference>
<dbReference type="InterPro" id="IPR000305">
    <property type="entry name" value="GIY-YIG_endonuc"/>
</dbReference>
<dbReference type="GO" id="GO:0009381">
    <property type="term" value="F:excinuclease ABC activity"/>
    <property type="evidence" value="ECO:0007669"/>
    <property type="project" value="UniProtKB-UniRule"/>
</dbReference>
<dbReference type="NCBIfam" id="TIGR00194">
    <property type="entry name" value="uvrC"/>
    <property type="match status" value="1"/>
</dbReference>
<dbReference type="PANTHER" id="PTHR30562">
    <property type="entry name" value="UVRC/OXIDOREDUCTASE"/>
    <property type="match status" value="1"/>
</dbReference>
<evidence type="ECO:0000259" key="10">
    <source>
        <dbReference type="PROSITE" id="PS50165"/>
    </source>
</evidence>
<dbReference type="Pfam" id="PF22920">
    <property type="entry name" value="UvrC_RNaseH"/>
    <property type="match status" value="1"/>
</dbReference>
<dbReference type="InterPro" id="IPR001943">
    <property type="entry name" value="UVR_dom"/>
</dbReference>
<dbReference type="InterPro" id="IPR036876">
    <property type="entry name" value="UVR_dom_sf"/>
</dbReference>
<dbReference type="SUPFAM" id="SSF47781">
    <property type="entry name" value="RuvA domain 2-like"/>
    <property type="match status" value="1"/>
</dbReference>
<comment type="subcellular location">
    <subcellularLocation>
        <location evidence="7">Cytoplasm</location>
    </subcellularLocation>
</comment>
<dbReference type="Pfam" id="PF14520">
    <property type="entry name" value="HHH_5"/>
    <property type="match status" value="1"/>
</dbReference>
<keyword evidence="6 7" id="KW-0742">SOS response</keyword>
<keyword evidence="12" id="KW-1185">Reference proteome</keyword>
<dbReference type="SUPFAM" id="SSF46600">
    <property type="entry name" value="C-terminal UvrC-binding domain of UvrB"/>
    <property type="match status" value="1"/>
</dbReference>
<dbReference type="Pfam" id="PF08459">
    <property type="entry name" value="UvrC_RNaseH_dom"/>
    <property type="match status" value="1"/>
</dbReference>
<evidence type="ECO:0000256" key="5">
    <source>
        <dbReference type="ARBA" id="ARBA00023204"/>
    </source>
</evidence>
<dbReference type="FunFam" id="3.40.1440.10:FF:000001">
    <property type="entry name" value="UvrABC system protein C"/>
    <property type="match status" value="1"/>
</dbReference>
<dbReference type="Gene3D" id="3.40.1440.10">
    <property type="entry name" value="GIY-YIG endonuclease"/>
    <property type="match status" value="1"/>
</dbReference>